<dbReference type="Proteomes" id="UP000252582">
    <property type="component" value="Unassembled WGS sequence"/>
</dbReference>
<dbReference type="InterPro" id="IPR050179">
    <property type="entry name" value="Trans_hexapeptide_repeat"/>
</dbReference>
<dbReference type="InterPro" id="IPR011004">
    <property type="entry name" value="Trimer_LpxA-like_sf"/>
</dbReference>
<evidence type="ECO:0000313" key="8">
    <source>
        <dbReference type="EMBL" id="RCW21172.1"/>
    </source>
</evidence>
<dbReference type="InterPro" id="IPR020019">
    <property type="entry name" value="AcTrfase_PglD-like"/>
</dbReference>
<dbReference type="GO" id="GO:0016746">
    <property type="term" value="F:acyltransferase activity"/>
    <property type="evidence" value="ECO:0007669"/>
    <property type="project" value="UniProtKB-KW"/>
</dbReference>
<evidence type="ECO:0000256" key="2">
    <source>
        <dbReference type="ARBA" id="ARBA00022679"/>
    </source>
</evidence>
<feature type="site" description="Increases basicity of active site His" evidence="5">
    <location>
        <position position="151"/>
    </location>
</feature>
<evidence type="ECO:0000313" key="9">
    <source>
        <dbReference type="Proteomes" id="UP000252582"/>
    </source>
</evidence>
<dbReference type="PROSITE" id="PS00101">
    <property type="entry name" value="HEXAPEP_TRANSFERASES"/>
    <property type="match status" value="1"/>
</dbReference>
<dbReference type="SUPFAM" id="SSF51161">
    <property type="entry name" value="Trimeric LpxA-like enzymes"/>
    <property type="match status" value="1"/>
</dbReference>
<evidence type="ECO:0000256" key="5">
    <source>
        <dbReference type="PIRSR" id="PIRSR620019-1"/>
    </source>
</evidence>
<feature type="active site" description="Proton acceptor" evidence="5">
    <location>
        <position position="150"/>
    </location>
</feature>
<sequence length="214" mass="22023">MIGLPQERRPVIIIGAGGHARVLQSSLEAMGLSVVGAVEKVGVAAAPDSLLEILGDEMRLSNDLTTEWLAIGVGAVPSRGATGLHIRRGIYETQVLRRRDRLVSIIDPSATIRGAVEIGHAAQILAGVTVQTGTRIGNNTVANTGCCIDHDCSIGNHTFVGPGAVLCGGVSVGEECFIGANATILPGISIGRNAVIAAGSTVTHDVPHDGYNPR</sequence>
<gene>
    <name evidence="8" type="ORF">DFR48_111136</name>
</gene>
<reference evidence="8 9" key="1">
    <citation type="submission" date="2018-07" db="EMBL/GenBank/DDBJ databases">
        <title>Genomic Encyclopedia of Type Strains, Phase IV (KMG-IV): sequencing the most valuable type-strain genomes for metagenomic binning, comparative biology and taxonomic classification.</title>
        <authorList>
            <person name="Goeker M."/>
        </authorList>
    </citation>
    <scope>NUCLEOTIDE SEQUENCE [LARGE SCALE GENOMIC DNA]</scope>
    <source>
        <strain evidence="8 9">DSM 25528</strain>
    </source>
</reference>
<name>A0A6I7HJI0_9HYPH</name>
<keyword evidence="2 8" id="KW-0808">Transferase</keyword>
<dbReference type="Pfam" id="PF17836">
    <property type="entry name" value="PglD_N"/>
    <property type="match status" value="1"/>
</dbReference>
<dbReference type="PANTHER" id="PTHR43300:SF7">
    <property type="entry name" value="UDP-N-ACETYLBACILLOSAMINE N-ACETYLTRANSFERASE"/>
    <property type="match status" value="1"/>
</dbReference>
<keyword evidence="9" id="KW-1185">Reference proteome</keyword>
<feature type="binding site" evidence="6">
    <location>
        <position position="83"/>
    </location>
    <ligand>
        <name>substrate</name>
    </ligand>
</feature>
<keyword evidence="4 8" id="KW-0012">Acyltransferase</keyword>
<evidence type="ECO:0000256" key="6">
    <source>
        <dbReference type="PIRSR" id="PIRSR620019-2"/>
    </source>
</evidence>
<keyword evidence="3" id="KW-0677">Repeat</keyword>
<comment type="similarity">
    <text evidence="1">Belongs to the transferase hexapeptide repeat family.</text>
</comment>
<organism evidence="8 9">
    <name type="scientific">Ciceribacter lividus</name>
    <dbReference type="NCBI Taxonomy" id="1197950"/>
    <lineage>
        <taxon>Bacteria</taxon>
        <taxon>Pseudomonadati</taxon>
        <taxon>Pseudomonadota</taxon>
        <taxon>Alphaproteobacteria</taxon>
        <taxon>Hyphomicrobiales</taxon>
        <taxon>Rhizobiaceae</taxon>
        <taxon>Ciceribacter</taxon>
    </lineage>
</organism>
<accession>A0A6I7HJI0</accession>
<evidence type="ECO:0000256" key="3">
    <source>
        <dbReference type="ARBA" id="ARBA00022737"/>
    </source>
</evidence>
<comment type="caution">
    <text evidence="8">The sequence shown here is derived from an EMBL/GenBank/DDBJ whole genome shotgun (WGS) entry which is preliminary data.</text>
</comment>
<protein>
    <submittedName>
        <fullName evidence="8">Sugar O-acyltransferase (Sialic acid O-acetyltransferase NeuD family)</fullName>
    </submittedName>
</protein>
<evidence type="ECO:0000256" key="1">
    <source>
        <dbReference type="ARBA" id="ARBA00007274"/>
    </source>
</evidence>
<dbReference type="PANTHER" id="PTHR43300">
    <property type="entry name" value="ACETYLTRANSFERASE"/>
    <property type="match status" value="1"/>
</dbReference>
<dbReference type="AlphaFoldDB" id="A0A6I7HJI0"/>
<dbReference type="EMBL" id="QPIX01000011">
    <property type="protein sequence ID" value="RCW21172.1"/>
    <property type="molecule type" value="Genomic_DNA"/>
</dbReference>
<dbReference type="InterPro" id="IPR001451">
    <property type="entry name" value="Hexapep"/>
</dbReference>
<dbReference type="Gene3D" id="3.40.50.20">
    <property type="match status" value="1"/>
</dbReference>
<dbReference type="Pfam" id="PF00132">
    <property type="entry name" value="Hexapep"/>
    <property type="match status" value="1"/>
</dbReference>
<proteinExistence type="inferred from homology"/>
<evidence type="ECO:0000256" key="4">
    <source>
        <dbReference type="ARBA" id="ARBA00023315"/>
    </source>
</evidence>
<dbReference type="InterPro" id="IPR018357">
    <property type="entry name" value="Hexapep_transf_CS"/>
</dbReference>
<dbReference type="Gene3D" id="2.160.10.10">
    <property type="entry name" value="Hexapeptide repeat proteins"/>
    <property type="match status" value="1"/>
</dbReference>
<dbReference type="NCBIfam" id="TIGR03570">
    <property type="entry name" value="NeuD_NnaD"/>
    <property type="match status" value="1"/>
</dbReference>
<dbReference type="CDD" id="cd03360">
    <property type="entry name" value="LbH_AT_putative"/>
    <property type="match status" value="1"/>
</dbReference>
<feature type="domain" description="PglD N-terminal" evidence="7">
    <location>
        <begin position="11"/>
        <end position="76"/>
    </location>
</feature>
<dbReference type="InterPro" id="IPR041561">
    <property type="entry name" value="PglD_N"/>
</dbReference>
<evidence type="ECO:0000259" key="7">
    <source>
        <dbReference type="Pfam" id="PF17836"/>
    </source>
</evidence>
<dbReference type="Pfam" id="PF14602">
    <property type="entry name" value="Hexapep_2"/>
    <property type="match status" value="1"/>
</dbReference>